<dbReference type="SUPFAM" id="SSF52540">
    <property type="entry name" value="P-loop containing nucleoside triphosphate hydrolases"/>
    <property type="match status" value="1"/>
</dbReference>
<dbReference type="EMBL" id="JACHMN010000002">
    <property type="protein sequence ID" value="MBB5870592.1"/>
    <property type="molecule type" value="Genomic_DNA"/>
</dbReference>
<dbReference type="InterPro" id="IPR003959">
    <property type="entry name" value="ATPase_AAA_core"/>
</dbReference>
<dbReference type="Pfam" id="PF13304">
    <property type="entry name" value="AAA_21"/>
    <property type="match status" value="1"/>
</dbReference>
<proteinExistence type="predicted"/>
<evidence type="ECO:0000313" key="2">
    <source>
        <dbReference type="EMBL" id="MBB5870592.1"/>
    </source>
</evidence>
<gene>
    <name evidence="2" type="ORF">F4553_003971</name>
</gene>
<evidence type="ECO:0000259" key="1">
    <source>
        <dbReference type="Pfam" id="PF13304"/>
    </source>
</evidence>
<protein>
    <submittedName>
        <fullName evidence="2">AAA15 family ATPase/GTPase</fullName>
    </submittedName>
</protein>
<dbReference type="PANTHER" id="PTHR40396">
    <property type="entry name" value="ATPASE-LIKE PROTEIN"/>
    <property type="match status" value="1"/>
</dbReference>
<keyword evidence="3" id="KW-1185">Reference proteome</keyword>
<name>A0A841BV16_9ACTN</name>
<reference evidence="2 3" key="1">
    <citation type="submission" date="2020-08" db="EMBL/GenBank/DDBJ databases">
        <title>Sequencing the genomes of 1000 actinobacteria strains.</title>
        <authorList>
            <person name="Klenk H.-P."/>
        </authorList>
    </citation>
    <scope>NUCLEOTIDE SEQUENCE [LARGE SCALE GENOMIC DNA]</scope>
    <source>
        <strain evidence="2 3">DSM 45362</strain>
    </source>
</reference>
<comment type="caution">
    <text evidence="2">The sequence shown here is derived from an EMBL/GenBank/DDBJ whole genome shotgun (WGS) entry which is preliminary data.</text>
</comment>
<accession>A0A841BV16</accession>
<dbReference type="GO" id="GO:0016887">
    <property type="term" value="F:ATP hydrolysis activity"/>
    <property type="evidence" value="ECO:0007669"/>
    <property type="project" value="InterPro"/>
</dbReference>
<dbReference type="GO" id="GO:0005524">
    <property type="term" value="F:ATP binding"/>
    <property type="evidence" value="ECO:0007669"/>
    <property type="project" value="InterPro"/>
</dbReference>
<dbReference type="AlphaFoldDB" id="A0A841BV16"/>
<evidence type="ECO:0000313" key="3">
    <source>
        <dbReference type="Proteomes" id="UP000587527"/>
    </source>
</evidence>
<organism evidence="2 3">
    <name type="scientific">Allocatelliglobosispora scoriae</name>
    <dbReference type="NCBI Taxonomy" id="643052"/>
    <lineage>
        <taxon>Bacteria</taxon>
        <taxon>Bacillati</taxon>
        <taxon>Actinomycetota</taxon>
        <taxon>Actinomycetes</taxon>
        <taxon>Micromonosporales</taxon>
        <taxon>Micromonosporaceae</taxon>
        <taxon>Allocatelliglobosispora</taxon>
    </lineage>
</organism>
<dbReference type="Proteomes" id="UP000587527">
    <property type="component" value="Unassembled WGS sequence"/>
</dbReference>
<dbReference type="PANTHER" id="PTHR40396:SF1">
    <property type="entry name" value="ATPASE AAA-TYPE CORE DOMAIN-CONTAINING PROTEIN"/>
    <property type="match status" value="1"/>
</dbReference>
<feature type="domain" description="ATPase AAA-type core" evidence="1">
    <location>
        <begin position="30"/>
        <end position="144"/>
    </location>
</feature>
<dbReference type="Gene3D" id="3.40.50.300">
    <property type="entry name" value="P-loop containing nucleotide triphosphate hydrolases"/>
    <property type="match status" value="1"/>
</dbReference>
<sequence length="221" mass="24905">MHDDDKLVVKNLLSAADVGIVDVSLKPLPEEIMDSIQSDDMDAAQIRRIERNRAREQKLQFAHRSASGSVMMDIDDESTGTQQLLDLAVDVAFTLRYGTVMTVDEIDASLHPMLTARLIWLFQHAATNPRFGQLIFTSHDATLLGNFEGEEVLHRDQIWFAEKADDGSSVLYPLVEFKPRKDENRQRRYLNGSYGGVPELSEDVFEQALILRGDIDGEGQE</sequence>
<dbReference type="InterPro" id="IPR027417">
    <property type="entry name" value="P-loop_NTPase"/>
</dbReference>